<dbReference type="OrthoDB" id="5232919at2759"/>
<dbReference type="Proteomes" id="UP000007148">
    <property type="component" value="Unassembled WGS sequence"/>
</dbReference>
<dbReference type="PANTHER" id="PTHR47558">
    <property type="entry name" value="HISTONE DEACETYLASE HOS3"/>
    <property type="match status" value="1"/>
</dbReference>
<evidence type="ECO:0000259" key="2">
    <source>
        <dbReference type="Pfam" id="PF00850"/>
    </source>
</evidence>
<gene>
    <name evidence="3" type="ORF">PIIN_04338</name>
</gene>
<dbReference type="GO" id="GO:0004407">
    <property type="term" value="F:histone deacetylase activity"/>
    <property type="evidence" value="ECO:0007669"/>
    <property type="project" value="TreeGrafter"/>
</dbReference>
<comment type="caution">
    <text evidence="3">The sequence shown here is derived from an EMBL/GenBank/DDBJ whole genome shotgun (WGS) entry which is preliminary data.</text>
</comment>
<feature type="region of interest" description="Disordered" evidence="1">
    <location>
        <begin position="526"/>
        <end position="668"/>
    </location>
</feature>
<proteinExistence type="predicted"/>
<dbReference type="InterPro" id="IPR023696">
    <property type="entry name" value="Ureohydrolase_dom_sf"/>
</dbReference>
<organism evidence="3 4">
    <name type="scientific">Serendipita indica (strain DSM 11827)</name>
    <name type="common">Root endophyte fungus</name>
    <name type="synonym">Piriformospora indica</name>
    <dbReference type="NCBI Taxonomy" id="1109443"/>
    <lineage>
        <taxon>Eukaryota</taxon>
        <taxon>Fungi</taxon>
        <taxon>Dikarya</taxon>
        <taxon>Basidiomycota</taxon>
        <taxon>Agaricomycotina</taxon>
        <taxon>Agaricomycetes</taxon>
        <taxon>Sebacinales</taxon>
        <taxon>Serendipitaceae</taxon>
        <taxon>Serendipita</taxon>
    </lineage>
</organism>
<evidence type="ECO:0000256" key="1">
    <source>
        <dbReference type="SAM" id="MobiDB-lite"/>
    </source>
</evidence>
<evidence type="ECO:0000313" key="3">
    <source>
        <dbReference type="EMBL" id="CCA70399.1"/>
    </source>
</evidence>
<sequence>MSSFVSPRTLLLIQGECYKHRYIRSKDDSFIVERPQRLRALKVGFSAAISRLEELVQSRKSIKSVPSSQLDPEAELANALDTLSLSSKMVHSITDICDIYHHPVSLQYLSADPAVRMIHAADAEGGFGSLEHLDRLAKWARESEERIKRGECEIPTGFPQNDLYMCPKSYRAICGAVDTVREAVDRAMRADENGTRTVFAAIRPPGHHCSEDIPSGFCFVNNVAIGAAHAHLKHKVKRVIIFDIDLHHGNGTQAIAWSINAETHRRRLAQLASQQMQASGAEASSLPLLAPPGLQIFYASLHDILSFPCEDGDPALVRDASVSISGLHGQFIENVHLQPYTTHQDFWERLYPQYRKLFSKALEVLQLDSSDTNVPVFISCGFDASELEYESMSRHGRKVPVGFYYKFTKDAKEFALKHANGRVISVLEGGYSDQTLMAGGMAHLVGLVENGEGTPSGPEEWWSENNLELLEKASKKRKGRQSMGTINEPWLERAIEILAALDPYNGQAPPSPTGSRKPVVVADKSFPNAGKVLRDRKKPKTPPDASGTLPVPTTSSTAARPRKSNSSAPSPRAKDKIRAETHPHHEAKVPLSRRSPPIESDGPIGGTKDAGSVATAPTAAHSIAGEGGANAGDARQGEDPAPNGLGVESEPPPRKLPRLILRVREPGT</sequence>
<protein>
    <submittedName>
        <fullName evidence="3">Related to HOS3-Trichostatin A-insensitive homodimeric histone deacetylase (HDAC)</fullName>
    </submittedName>
</protein>
<feature type="compositionally biased region" description="Basic and acidic residues" evidence="1">
    <location>
        <begin position="572"/>
        <end position="588"/>
    </location>
</feature>
<keyword evidence="4" id="KW-1185">Reference proteome</keyword>
<dbReference type="InterPro" id="IPR053244">
    <property type="entry name" value="HDAC_HD_type_1"/>
</dbReference>
<feature type="domain" description="Histone deacetylase" evidence="2">
    <location>
        <begin position="131"/>
        <end position="438"/>
    </location>
</feature>
<dbReference type="CDD" id="cd09998">
    <property type="entry name" value="HDAC_Hos3"/>
    <property type="match status" value="1"/>
</dbReference>
<dbReference type="STRING" id="1109443.G4TGF8"/>
<dbReference type="GO" id="GO:0005634">
    <property type="term" value="C:nucleus"/>
    <property type="evidence" value="ECO:0007669"/>
    <property type="project" value="TreeGrafter"/>
</dbReference>
<dbReference type="PANTHER" id="PTHR47558:SF1">
    <property type="entry name" value="HISTONE DEACETYLASE HOS3"/>
    <property type="match status" value="1"/>
</dbReference>
<evidence type="ECO:0000313" key="4">
    <source>
        <dbReference type="Proteomes" id="UP000007148"/>
    </source>
</evidence>
<dbReference type="OMA" id="GTQSIAW"/>
<dbReference type="InterPro" id="IPR000286">
    <property type="entry name" value="HDACs"/>
</dbReference>
<dbReference type="Pfam" id="PF00850">
    <property type="entry name" value="Hist_deacetyl"/>
    <property type="match status" value="1"/>
</dbReference>
<dbReference type="SUPFAM" id="SSF52768">
    <property type="entry name" value="Arginase/deacetylase"/>
    <property type="match status" value="1"/>
</dbReference>
<dbReference type="HOGENOM" id="CLU_013370_2_1_1"/>
<dbReference type="InParanoid" id="G4TGF8"/>
<dbReference type="Gene3D" id="3.40.800.20">
    <property type="entry name" value="Histone deacetylase domain"/>
    <property type="match status" value="1"/>
</dbReference>
<dbReference type="AlphaFoldDB" id="G4TGF8"/>
<dbReference type="GO" id="GO:0010468">
    <property type="term" value="P:regulation of gene expression"/>
    <property type="evidence" value="ECO:0007669"/>
    <property type="project" value="UniProtKB-ARBA"/>
</dbReference>
<dbReference type="InterPro" id="IPR023801">
    <property type="entry name" value="His_deacetylse_dom"/>
</dbReference>
<dbReference type="InterPro" id="IPR037138">
    <property type="entry name" value="His_deacetylse_dom_sf"/>
</dbReference>
<reference evidence="3 4" key="1">
    <citation type="journal article" date="2011" name="PLoS Pathog.">
        <title>Endophytic Life Strategies Decoded by Genome and Transcriptome Analyses of the Mutualistic Root Symbiont Piriformospora indica.</title>
        <authorList>
            <person name="Zuccaro A."/>
            <person name="Lahrmann U."/>
            <person name="Guldener U."/>
            <person name="Langen G."/>
            <person name="Pfiffi S."/>
            <person name="Biedenkopf D."/>
            <person name="Wong P."/>
            <person name="Samans B."/>
            <person name="Grimm C."/>
            <person name="Basiewicz M."/>
            <person name="Murat C."/>
            <person name="Martin F."/>
            <person name="Kogel K.H."/>
        </authorList>
    </citation>
    <scope>NUCLEOTIDE SEQUENCE [LARGE SCALE GENOMIC DNA]</scope>
    <source>
        <strain evidence="3 4">DSM 11827</strain>
    </source>
</reference>
<accession>G4TGF8</accession>
<dbReference type="EMBL" id="CAFZ01000081">
    <property type="protein sequence ID" value="CCA70399.1"/>
    <property type="molecule type" value="Genomic_DNA"/>
</dbReference>
<dbReference type="eggNOG" id="KOG1343">
    <property type="taxonomic scope" value="Eukaryota"/>
</dbReference>
<feature type="compositionally biased region" description="Polar residues" evidence="1">
    <location>
        <begin position="551"/>
        <end position="569"/>
    </location>
</feature>
<dbReference type="PRINTS" id="PR01270">
    <property type="entry name" value="HDASUPER"/>
</dbReference>
<name>G4TGF8_SERID</name>